<dbReference type="Proteomes" id="UP001171620">
    <property type="component" value="Unassembled WGS sequence"/>
</dbReference>
<dbReference type="EMBL" id="JAUJRV010000006">
    <property type="protein sequence ID" value="MDN7795522.1"/>
    <property type="molecule type" value="Genomic_DNA"/>
</dbReference>
<evidence type="ECO:0000313" key="1">
    <source>
        <dbReference type="EMBL" id="MDN7795522.1"/>
    </source>
</evidence>
<protein>
    <submittedName>
        <fullName evidence="1">Uncharacterized protein</fullName>
    </submittedName>
</protein>
<proteinExistence type="predicted"/>
<sequence length="52" mass="5145">MLTGIVAAVGRIESRRPLGAPADADACVRLTVHAGGPTSPMSHSATASRSSG</sequence>
<dbReference type="AlphaFoldDB" id="A0AAW7SWV1"/>
<comment type="caution">
    <text evidence="1">The sequence shown here is derived from an EMBL/GenBank/DDBJ whole genome shotgun (WGS) entry which is preliminary data.</text>
</comment>
<organism evidence="1 2">
    <name type="scientific">Burkholderia vietnamiensis</name>
    <dbReference type="NCBI Taxonomy" id="60552"/>
    <lineage>
        <taxon>Bacteria</taxon>
        <taxon>Pseudomonadati</taxon>
        <taxon>Pseudomonadota</taxon>
        <taxon>Betaproteobacteria</taxon>
        <taxon>Burkholderiales</taxon>
        <taxon>Burkholderiaceae</taxon>
        <taxon>Burkholderia</taxon>
        <taxon>Burkholderia cepacia complex</taxon>
    </lineage>
</organism>
<accession>A0AAW7SWV1</accession>
<gene>
    <name evidence="1" type="ORF">QZM33_11315</name>
</gene>
<dbReference type="RefSeq" id="WP_301788450.1">
    <property type="nucleotide sequence ID" value="NZ_JAUJRV010000006.1"/>
</dbReference>
<reference evidence="1" key="1">
    <citation type="submission" date="2023-07" db="EMBL/GenBank/DDBJ databases">
        <title>A collection of bacterial strains from the Burkholderia cepacia Research Laboratory and Repository.</title>
        <authorList>
            <person name="Lipuma J."/>
            <person name="Spilker T."/>
            <person name="Caverly L."/>
        </authorList>
    </citation>
    <scope>NUCLEOTIDE SEQUENCE</scope>
    <source>
        <strain evidence="1">AU44268</strain>
    </source>
</reference>
<evidence type="ECO:0000313" key="2">
    <source>
        <dbReference type="Proteomes" id="UP001171620"/>
    </source>
</evidence>
<name>A0AAW7SWV1_BURVI</name>